<proteinExistence type="predicted"/>
<dbReference type="Proteomes" id="UP000573599">
    <property type="component" value="Unassembled WGS sequence"/>
</dbReference>
<evidence type="ECO:0000313" key="2">
    <source>
        <dbReference type="EMBL" id="NYG07314.1"/>
    </source>
</evidence>
<name>A0A852WKQ0_9MICO</name>
<dbReference type="Pfam" id="PF08666">
    <property type="entry name" value="SAF"/>
    <property type="match status" value="1"/>
</dbReference>
<comment type="caution">
    <text evidence="2">The sequence shown here is derived from an EMBL/GenBank/DDBJ whole genome shotgun (WGS) entry which is preliminary data.</text>
</comment>
<organism evidence="2 3">
    <name type="scientific">Pedococcus badiiscoriae</name>
    <dbReference type="NCBI Taxonomy" id="642776"/>
    <lineage>
        <taxon>Bacteria</taxon>
        <taxon>Bacillati</taxon>
        <taxon>Actinomycetota</taxon>
        <taxon>Actinomycetes</taxon>
        <taxon>Micrococcales</taxon>
        <taxon>Intrasporangiaceae</taxon>
        <taxon>Pedococcus</taxon>
    </lineage>
</organism>
<sequence length="221" mass="23175">MGWLHGPGRRRQWRRRIVRRGLALLCAVGAALAVLAVARAADSRPLVPVVVAVRPMAIGEVASPGSVREVWWPAELAPPSSVHTLADVLGRPLALPLAPGEPVTRSRVKHSSLLERQPPGSVAVHVSVPDQGAVSMVSAGDTVDLWGPEGPVARAVVILRVDKSRATDFGSVIQGEGSSSGYALEGGGLVVSAGQETARRILAVPEDALGRPRLQLVLTHQ</sequence>
<reference evidence="2 3" key="1">
    <citation type="submission" date="2020-07" db="EMBL/GenBank/DDBJ databases">
        <title>Sequencing the genomes of 1000 actinobacteria strains.</title>
        <authorList>
            <person name="Klenk H.-P."/>
        </authorList>
    </citation>
    <scope>NUCLEOTIDE SEQUENCE [LARGE SCALE GENOMIC DNA]</scope>
    <source>
        <strain evidence="2 3">DSM 23987</strain>
    </source>
</reference>
<dbReference type="SMART" id="SM00858">
    <property type="entry name" value="SAF"/>
    <property type="match status" value="1"/>
</dbReference>
<evidence type="ECO:0000313" key="3">
    <source>
        <dbReference type="Proteomes" id="UP000573599"/>
    </source>
</evidence>
<dbReference type="EMBL" id="JACCAB010000001">
    <property type="protein sequence ID" value="NYG07314.1"/>
    <property type="molecule type" value="Genomic_DNA"/>
</dbReference>
<gene>
    <name evidence="2" type="ORF">BJ986_001801</name>
</gene>
<dbReference type="AlphaFoldDB" id="A0A852WKQ0"/>
<feature type="domain" description="SAF" evidence="1">
    <location>
        <begin position="47"/>
        <end position="109"/>
    </location>
</feature>
<protein>
    <recommendedName>
        <fullName evidence="1">SAF domain-containing protein</fullName>
    </recommendedName>
</protein>
<evidence type="ECO:0000259" key="1">
    <source>
        <dbReference type="SMART" id="SM00858"/>
    </source>
</evidence>
<accession>A0A852WKQ0</accession>
<dbReference type="InterPro" id="IPR013974">
    <property type="entry name" value="SAF"/>
</dbReference>
<dbReference type="CDD" id="cd11614">
    <property type="entry name" value="SAF_CpaB_FlgA_like"/>
    <property type="match status" value="1"/>
</dbReference>
<keyword evidence="3" id="KW-1185">Reference proteome</keyword>
<dbReference type="RefSeq" id="WP_179421676.1">
    <property type="nucleotide sequence ID" value="NZ_JACCAB010000001.1"/>
</dbReference>